<feature type="domain" description="Type ISP restriction-modification enzyme LLaBIII C-terminal specificity" evidence="2">
    <location>
        <begin position="408"/>
        <end position="586"/>
    </location>
</feature>
<evidence type="ECO:0000313" key="3">
    <source>
        <dbReference type="EMBL" id="PDW04734.1"/>
    </source>
</evidence>
<evidence type="ECO:0008006" key="5">
    <source>
        <dbReference type="Google" id="ProtNLM"/>
    </source>
</evidence>
<dbReference type="Gene3D" id="3.40.50.150">
    <property type="entry name" value="Vaccinia Virus protein VP39"/>
    <property type="match status" value="1"/>
</dbReference>
<evidence type="ECO:0000313" key="4">
    <source>
        <dbReference type="Proteomes" id="UP000220527"/>
    </source>
</evidence>
<keyword evidence="4" id="KW-1185">Reference proteome</keyword>
<dbReference type="EMBL" id="NQWI01000005">
    <property type="protein sequence ID" value="PDW04734.1"/>
    <property type="molecule type" value="Genomic_DNA"/>
</dbReference>
<dbReference type="AlphaFoldDB" id="A0A2A6RNQ6"/>
<dbReference type="SUPFAM" id="SSF53335">
    <property type="entry name" value="S-adenosyl-L-methionine-dependent methyltransferases"/>
    <property type="match status" value="1"/>
</dbReference>
<protein>
    <recommendedName>
        <fullName evidence="5">DNA methyltransferase</fullName>
    </recommendedName>
</protein>
<dbReference type="Pfam" id="PF02384">
    <property type="entry name" value="N6_Mtase"/>
    <property type="match status" value="1"/>
</dbReference>
<dbReference type="Pfam" id="PF18135">
    <property type="entry name" value="Type_ISP_C"/>
    <property type="match status" value="1"/>
</dbReference>
<evidence type="ECO:0000259" key="2">
    <source>
        <dbReference type="Pfam" id="PF18135"/>
    </source>
</evidence>
<gene>
    <name evidence="3" type="ORF">CJ255_02235</name>
</gene>
<dbReference type="GO" id="GO:0008170">
    <property type="term" value="F:N-methyltransferase activity"/>
    <property type="evidence" value="ECO:0007669"/>
    <property type="project" value="InterPro"/>
</dbReference>
<dbReference type="InterPro" id="IPR003356">
    <property type="entry name" value="DNA_methylase_A-5"/>
</dbReference>
<dbReference type="OrthoDB" id="9758243at2"/>
<proteinExistence type="predicted"/>
<dbReference type="Proteomes" id="UP000220527">
    <property type="component" value="Unassembled WGS sequence"/>
</dbReference>
<dbReference type="InterPro" id="IPR029063">
    <property type="entry name" value="SAM-dependent_MTases_sf"/>
</dbReference>
<comment type="caution">
    <text evidence="3">The sequence shown here is derived from an EMBL/GenBank/DDBJ whole genome shotgun (WGS) entry which is preliminary data.</text>
</comment>
<reference evidence="4" key="1">
    <citation type="submission" date="2017-08" db="EMBL/GenBank/DDBJ databases">
        <authorList>
            <person name="Grouzdev D.S."/>
            <person name="Gaisin V.A."/>
            <person name="Rysina M.S."/>
            <person name="Gorlenko V.M."/>
        </authorList>
    </citation>
    <scope>NUCLEOTIDE SEQUENCE [LARGE SCALE GENOMIC DNA]</scope>
    <source>
        <strain evidence="4">Kir15-3F</strain>
    </source>
</reference>
<name>A0A2A6RNQ6_9CHLR</name>
<dbReference type="InterPro" id="IPR041635">
    <property type="entry name" value="Type_ISP_LLaBIII_C"/>
</dbReference>
<evidence type="ECO:0000259" key="1">
    <source>
        <dbReference type="Pfam" id="PF02384"/>
    </source>
</evidence>
<dbReference type="GO" id="GO:0003677">
    <property type="term" value="F:DNA binding"/>
    <property type="evidence" value="ECO:0007669"/>
    <property type="project" value="InterPro"/>
</dbReference>
<feature type="domain" description="DNA methylase adenine-specific" evidence="1">
    <location>
        <begin position="328"/>
        <end position="394"/>
    </location>
</feature>
<organism evidence="3 4">
    <name type="scientific">Candidatus Viridilinea mediisalina</name>
    <dbReference type="NCBI Taxonomy" id="2024553"/>
    <lineage>
        <taxon>Bacteria</taxon>
        <taxon>Bacillati</taxon>
        <taxon>Chloroflexota</taxon>
        <taxon>Chloroflexia</taxon>
        <taxon>Chloroflexales</taxon>
        <taxon>Chloroflexineae</taxon>
        <taxon>Oscillochloridaceae</taxon>
        <taxon>Candidatus Viridilinea</taxon>
    </lineage>
</organism>
<sequence length="620" mass="68437">MDAITTYLRDLCAIHASGSAVKETSYYPALATLLNAVGATLRPRVRCVLTLRNRGAGMPDGGLFTADQVGHDASADAFPAPLPSRGVIEVKGANADLEQVAASEQVQRYLAGYGQVLLTNYRDFLLVGRDAHGQPLPQERYQLAADESAFWQLLAEPAAATRLHGERLTEYLKRALFAAAPLTNPVDVAWFLASYARDARARIEGVQLPALDQVREALEVALGIRFAHERGDHFFRSTLIQTLFYGVFSAWVLWHHENPQRQEPFDWRLAQHYLHVPVLQVLFHRIAAPFHLRPLNLEEVLNWTGAALNRVERATFFARFESDQAVQYFYEPFLQAFDPELRKELGVWYTPPEVVRYMVARVDQSLREDLGVADGLADPQVFVLDPCTGTGAYLTVERLGLLRDASLLFYHSLALLHAPAYRVANADALRQDWPRIPLPATSALLLASAELGRQVAALLDSEHPVVGITSGTIRDELRPIAVVSMVGGGQINPAAGDLDLTVGWGYRGRSGVTMPAKGRVVERAASGGEICSALGLEAGGATLDIYLNERVYWRNMPPAIWAYTMGGYQVIKKWLSYRERALLGRGLSVDEAREVQAIARRIAALLLLGPQLDANYRAVG</sequence>
<accession>A0A2A6RNQ6</accession>